<keyword evidence="2" id="KW-1185">Reference proteome</keyword>
<evidence type="ECO:0000313" key="1">
    <source>
        <dbReference type="EMBL" id="MBK6087143.1"/>
    </source>
</evidence>
<evidence type="ECO:0000313" key="2">
    <source>
        <dbReference type="Proteomes" id="UP000633365"/>
    </source>
</evidence>
<organism evidence="1 2">
    <name type="scientific">Ruminococcus difficilis</name>
    <dbReference type="NCBI Taxonomy" id="2763069"/>
    <lineage>
        <taxon>Bacteria</taxon>
        <taxon>Bacillati</taxon>
        <taxon>Bacillota</taxon>
        <taxon>Clostridia</taxon>
        <taxon>Eubacteriales</taxon>
        <taxon>Oscillospiraceae</taxon>
        <taxon>Ruminococcus</taxon>
    </lineage>
</organism>
<comment type="caution">
    <text evidence="1">The sequence shown here is derived from an EMBL/GenBank/DDBJ whole genome shotgun (WGS) entry which is preliminary data.</text>
</comment>
<dbReference type="AlphaFoldDB" id="A0A934WQ89"/>
<dbReference type="Proteomes" id="UP000633365">
    <property type="component" value="Unassembled WGS sequence"/>
</dbReference>
<dbReference type="RefSeq" id="WP_186833599.1">
    <property type="nucleotide sequence ID" value="NZ_JAEQMG010000010.1"/>
</dbReference>
<gene>
    <name evidence="1" type="ORF">JKK62_00470</name>
</gene>
<sequence>MKKQLFGKNIVPSCVYCEYSKNEGESQFCTVNKQLKNGKCKKFKYNPIMREPKGMAPLKSFDKEDFSL</sequence>
<proteinExistence type="predicted"/>
<protein>
    <submittedName>
        <fullName evidence="1">Uncharacterized protein</fullName>
    </submittedName>
</protein>
<name>A0A934WQ89_9FIRM</name>
<accession>A0A934WQ89</accession>
<dbReference type="EMBL" id="JAEQMG010000010">
    <property type="protein sequence ID" value="MBK6087143.1"/>
    <property type="molecule type" value="Genomic_DNA"/>
</dbReference>
<reference evidence="1" key="1">
    <citation type="submission" date="2021-01" db="EMBL/GenBank/DDBJ databases">
        <title>Genome public.</title>
        <authorList>
            <person name="Liu C."/>
            <person name="Sun Q."/>
        </authorList>
    </citation>
    <scope>NUCLEOTIDE SEQUENCE</scope>
    <source>
        <strain evidence="1">M6</strain>
    </source>
</reference>